<dbReference type="AlphaFoldDB" id="A0A2T0THG3"/>
<name>A0A2T0THG3_9PSEU</name>
<gene>
    <name evidence="2" type="ORF">CLV43_102699</name>
</gene>
<keyword evidence="3" id="KW-1185">Reference proteome</keyword>
<proteinExistence type="predicted"/>
<accession>A0A2T0THG3</accession>
<dbReference type="RefSeq" id="WP_106186668.1">
    <property type="nucleotide sequence ID" value="NZ_PVTF01000002.1"/>
</dbReference>
<evidence type="ECO:0000313" key="3">
    <source>
        <dbReference type="Proteomes" id="UP000239494"/>
    </source>
</evidence>
<protein>
    <submittedName>
        <fullName evidence="2">Transcriptional activator</fullName>
    </submittedName>
</protein>
<dbReference type="PANTHER" id="PTHR35807">
    <property type="entry name" value="TRANSCRIPTIONAL REGULATOR REDD-RELATED"/>
    <property type="match status" value="1"/>
</dbReference>
<dbReference type="SUPFAM" id="SSF46894">
    <property type="entry name" value="C-terminal effector domain of the bipartite response regulators"/>
    <property type="match status" value="1"/>
</dbReference>
<dbReference type="Gene3D" id="1.10.10.10">
    <property type="entry name" value="Winged helix-like DNA-binding domain superfamily/Winged helix DNA-binding domain"/>
    <property type="match status" value="1"/>
</dbReference>
<dbReference type="InterPro" id="IPR011990">
    <property type="entry name" value="TPR-like_helical_dom_sf"/>
</dbReference>
<dbReference type="SMART" id="SM01043">
    <property type="entry name" value="BTAD"/>
    <property type="match status" value="1"/>
</dbReference>
<dbReference type="Pfam" id="PF03704">
    <property type="entry name" value="BTAD"/>
    <property type="match status" value="1"/>
</dbReference>
<dbReference type="Proteomes" id="UP000239494">
    <property type="component" value="Unassembled WGS sequence"/>
</dbReference>
<dbReference type="InterPro" id="IPR051677">
    <property type="entry name" value="AfsR-DnrI-RedD_regulator"/>
</dbReference>
<dbReference type="Gene3D" id="1.25.40.10">
    <property type="entry name" value="Tetratricopeptide repeat domain"/>
    <property type="match status" value="1"/>
</dbReference>
<dbReference type="OrthoDB" id="3654124at2"/>
<evidence type="ECO:0000259" key="1">
    <source>
        <dbReference type="SMART" id="SM01043"/>
    </source>
</evidence>
<organism evidence="2 3">
    <name type="scientific">Umezawaea tangerina</name>
    <dbReference type="NCBI Taxonomy" id="84725"/>
    <lineage>
        <taxon>Bacteria</taxon>
        <taxon>Bacillati</taxon>
        <taxon>Actinomycetota</taxon>
        <taxon>Actinomycetes</taxon>
        <taxon>Pseudonocardiales</taxon>
        <taxon>Pseudonocardiaceae</taxon>
        <taxon>Umezawaea</taxon>
    </lineage>
</organism>
<feature type="domain" description="Bacterial transcriptional activator" evidence="1">
    <location>
        <begin position="869"/>
        <end position="1015"/>
    </location>
</feature>
<dbReference type="GO" id="GO:0006355">
    <property type="term" value="P:regulation of DNA-templated transcription"/>
    <property type="evidence" value="ECO:0007669"/>
    <property type="project" value="InterPro"/>
</dbReference>
<dbReference type="SUPFAM" id="SSF48452">
    <property type="entry name" value="TPR-like"/>
    <property type="match status" value="1"/>
</dbReference>
<dbReference type="GO" id="GO:0003677">
    <property type="term" value="F:DNA binding"/>
    <property type="evidence" value="ECO:0007669"/>
    <property type="project" value="InterPro"/>
</dbReference>
<dbReference type="InterPro" id="IPR005158">
    <property type="entry name" value="BTAD"/>
</dbReference>
<sequence>MDPTEAHPDHRTGVLPVRPVVLPRPLDVEVPRPRLVRSLAGRWDRPVTVVVAGPGFGKTTALAQAVRANLLEPRGVDVWVDCAAAHEDPVLLARTLLAALSTEDRVRAAPGARDVVGALVRLAPVDVCLVLDDVHEIPAGSPGARLLGAVVRALPATAHLVLSGLDLPDLPLARREAAGEVVRIGADDLLFTDVEVGVLGRRLGREPARAGAVTGWPALVRLAFAVGPAASWRYAREEVLEVLPAGQRTALAALSALGCADAAEVAAVAGLPVDLAGLARRVPLVTALDDGRYRVHDLWTEALTGTAARTPHLHRRAAAVLADRGDLARAGAVACRAQDWSLLAELAVELVNTTLSALPRALAERWLAAVPPALVSDPAFLLLRAAAAHATDFADPGIDAVLDLAWHGLTDRDTIAAVVLGQAVITAHSRADVGRLAELARRADDLPGAPTALVRLLRHSLAATLAEVGGDPEAALAEIVQAPVREVPSAVALATARFHHHCLDMCGFGREAAELADRVGADSDDELVRLAAPLARWFDGDPSGLALLRGAAPRTAGTARDAFVTAAFLAVVACCCGDARRPCGDQDDHDNPRDAALACAARAAVAVADGDESTAAKAYARHLDRWPVGDRFNERHLRRFLSLGHVLDDRLRACWDEAELGPSHRKARDAARALLRARADDLAPAARLPPEHALCFLPLPWSVELAARLTAAHDHAGPRLGRWLADAVGPAAHREFRTACRSTDSALATGAVRLLALLPTPPEHRTGVDVVGALRVRVDGVVVDAPQLRRVRVRQLLSALVLHPVLTRERAMDLLWPELAPAAAARNLRVTLTHLRHLLEPGRSGGEANFHLRADGDALRLVGSDRLSVDLWTFDLLDAQAARARADGDLDRARDLLAAAVALWRGDPLPDLRPLPDPDVAIEVDRIRARHVRHLLDLGELRLVAGDAGEAGRLAARALAVEPYDARGHRLALAAALKGRDPVRLAAVRDHVVAAFRQLGVRPDPATGLLLRQALSPRR</sequence>
<reference evidence="2 3" key="1">
    <citation type="submission" date="2018-03" db="EMBL/GenBank/DDBJ databases">
        <title>Genomic Encyclopedia of Archaeal and Bacterial Type Strains, Phase II (KMG-II): from individual species to whole genera.</title>
        <authorList>
            <person name="Goeker M."/>
        </authorList>
    </citation>
    <scope>NUCLEOTIDE SEQUENCE [LARGE SCALE GENOMIC DNA]</scope>
    <source>
        <strain evidence="2 3">DSM 44720</strain>
    </source>
</reference>
<dbReference type="EMBL" id="PVTF01000002">
    <property type="protein sequence ID" value="PRY45134.1"/>
    <property type="molecule type" value="Genomic_DNA"/>
</dbReference>
<evidence type="ECO:0000313" key="2">
    <source>
        <dbReference type="EMBL" id="PRY45134.1"/>
    </source>
</evidence>
<dbReference type="InterPro" id="IPR016032">
    <property type="entry name" value="Sig_transdc_resp-reg_C-effctor"/>
</dbReference>
<dbReference type="InterPro" id="IPR036388">
    <property type="entry name" value="WH-like_DNA-bd_sf"/>
</dbReference>
<comment type="caution">
    <text evidence="2">The sequence shown here is derived from an EMBL/GenBank/DDBJ whole genome shotgun (WGS) entry which is preliminary data.</text>
</comment>